<evidence type="ECO:0000256" key="1">
    <source>
        <dbReference type="SAM" id="SignalP"/>
    </source>
</evidence>
<evidence type="ECO:0000313" key="3">
    <source>
        <dbReference type="Proteomes" id="UP000193067"/>
    </source>
</evidence>
<accession>A0A1Y2IZQ9</accession>
<feature type="signal peptide" evidence="1">
    <location>
        <begin position="1"/>
        <end position="23"/>
    </location>
</feature>
<name>A0A1Y2IZQ9_TRAC3</name>
<dbReference type="EMBL" id="KZ084090">
    <property type="protein sequence ID" value="OSD06649.1"/>
    <property type="molecule type" value="Genomic_DNA"/>
</dbReference>
<keyword evidence="3" id="KW-1185">Reference proteome</keyword>
<organism evidence="2 3">
    <name type="scientific">Trametes coccinea (strain BRFM310)</name>
    <name type="common">Pycnoporus coccineus</name>
    <dbReference type="NCBI Taxonomy" id="1353009"/>
    <lineage>
        <taxon>Eukaryota</taxon>
        <taxon>Fungi</taxon>
        <taxon>Dikarya</taxon>
        <taxon>Basidiomycota</taxon>
        <taxon>Agaricomycotina</taxon>
        <taxon>Agaricomycetes</taxon>
        <taxon>Polyporales</taxon>
        <taxon>Polyporaceae</taxon>
        <taxon>Trametes</taxon>
    </lineage>
</organism>
<dbReference type="AlphaFoldDB" id="A0A1Y2IZQ9"/>
<reference evidence="2 3" key="1">
    <citation type="journal article" date="2015" name="Biotechnol. Biofuels">
        <title>Enhanced degradation of softwood versus hardwood by the white-rot fungus Pycnoporus coccineus.</title>
        <authorList>
            <person name="Couturier M."/>
            <person name="Navarro D."/>
            <person name="Chevret D."/>
            <person name="Henrissat B."/>
            <person name="Piumi F."/>
            <person name="Ruiz-Duenas F.J."/>
            <person name="Martinez A.T."/>
            <person name="Grigoriev I.V."/>
            <person name="Riley R."/>
            <person name="Lipzen A."/>
            <person name="Berrin J.G."/>
            <person name="Master E.R."/>
            <person name="Rosso M.N."/>
        </authorList>
    </citation>
    <scope>NUCLEOTIDE SEQUENCE [LARGE SCALE GENOMIC DNA]</scope>
    <source>
        <strain evidence="2 3">BRFM310</strain>
    </source>
</reference>
<dbReference type="Proteomes" id="UP000193067">
    <property type="component" value="Unassembled WGS sequence"/>
</dbReference>
<protein>
    <submittedName>
        <fullName evidence="2">Uncharacterized protein</fullName>
    </submittedName>
</protein>
<evidence type="ECO:0000313" key="2">
    <source>
        <dbReference type="EMBL" id="OSD06649.1"/>
    </source>
</evidence>
<gene>
    <name evidence="2" type="ORF">PYCCODRAFT_1431666</name>
</gene>
<keyword evidence="1" id="KW-0732">Signal</keyword>
<feature type="chain" id="PRO_5011001936" evidence="1">
    <location>
        <begin position="24"/>
        <end position="72"/>
    </location>
</feature>
<proteinExistence type="predicted"/>
<sequence length="72" mass="8182">MRSFAALITFLVTLTALFSVATALPLTNSTLLPEDPRRSPSTIEHRAERSRLQSRWGIRPWAIYHGKPLHAR</sequence>